<dbReference type="SUPFAM" id="SSF56281">
    <property type="entry name" value="Metallo-hydrolase/oxidoreductase"/>
    <property type="match status" value="1"/>
</dbReference>
<dbReference type="AlphaFoldDB" id="A0A520MC67"/>
<organism evidence="3 4">
    <name type="scientific">SAR86 cluster bacterium</name>
    <dbReference type="NCBI Taxonomy" id="2030880"/>
    <lineage>
        <taxon>Bacteria</taxon>
        <taxon>Pseudomonadati</taxon>
        <taxon>Pseudomonadota</taxon>
        <taxon>Gammaproteobacteria</taxon>
        <taxon>SAR86 cluster</taxon>
    </lineage>
</organism>
<dbReference type="SMART" id="SM00849">
    <property type="entry name" value="Lactamase_B"/>
    <property type="match status" value="1"/>
</dbReference>
<dbReference type="Proteomes" id="UP000318359">
    <property type="component" value="Unassembled WGS sequence"/>
</dbReference>
<gene>
    <name evidence="3" type="ORF">EVB00_00610</name>
</gene>
<dbReference type="InterPro" id="IPR001279">
    <property type="entry name" value="Metallo-B-lactamas"/>
</dbReference>
<dbReference type="Gene3D" id="3.60.15.10">
    <property type="entry name" value="Ribonuclease Z/Hydroxyacylglutathione hydrolase-like"/>
    <property type="match status" value="1"/>
</dbReference>
<evidence type="ECO:0000313" key="3">
    <source>
        <dbReference type="EMBL" id="RZO18803.1"/>
    </source>
</evidence>
<dbReference type="PANTHER" id="PTHR46018">
    <property type="entry name" value="ZINC PHOSPHODIESTERASE ELAC PROTEIN 1"/>
    <property type="match status" value="1"/>
</dbReference>
<dbReference type="GO" id="GO:0042781">
    <property type="term" value="F:3'-tRNA processing endoribonuclease activity"/>
    <property type="evidence" value="ECO:0007669"/>
    <property type="project" value="TreeGrafter"/>
</dbReference>
<dbReference type="InterPro" id="IPR044094">
    <property type="entry name" value="AtsA-like_MBL-fold"/>
</dbReference>
<dbReference type="EMBL" id="SHBM01000004">
    <property type="protein sequence ID" value="RZO18803.1"/>
    <property type="molecule type" value="Genomic_DNA"/>
</dbReference>
<reference evidence="3 4" key="1">
    <citation type="submission" date="2019-02" db="EMBL/GenBank/DDBJ databases">
        <title>Prokaryotic population dynamics and viral predation in marine succession experiment using metagenomics: the confinement effect.</title>
        <authorList>
            <person name="Haro-Moreno J.M."/>
            <person name="Rodriguez-Valera F."/>
            <person name="Lopez-Perez M."/>
        </authorList>
    </citation>
    <scope>NUCLEOTIDE SEQUENCE [LARGE SCALE GENOMIC DNA]</scope>
    <source>
        <strain evidence="3">MED-G167</strain>
    </source>
</reference>
<sequence>MKIFKNKIFLIFLIIVFGVSIVNNLLNSPKFQDKIVVRVLQSQMQDTESVTDTIELSFCGIGSPLGISSAQNCIAVKINNKIYLFDAGARSAASIGRNTLISPDQISAVFITHAHSDHIAGLGEINLASWVLGRNEQLRVYGSNEIKNVVDGFNMVYKNDTQYRTDHHNNSNWNDGDFLSTSAQNINAITFEPSDEPQLIFNEKGVMVYTVSNSHHPVEGSVGYKIIFGERSITISGDTDISENIFKLAENGDILIYEAMFKDQVKILSSVAKQVGNKRLSHIFNDILTYHADVGDIKDNIEGRNTKLLLLSHFVPAVNPMTERRVKHIFKDSNQKVLIASEEDMLISLPANSEEIIFN</sequence>
<dbReference type="InterPro" id="IPR036866">
    <property type="entry name" value="RibonucZ/Hydroxyglut_hydro"/>
</dbReference>
<evidence type="ECO:0000256" key="1">
    <source>
        <dbReference type="ARBA" id="ARBA00022801"/>
    </source>
</evidence>
<accession>A0A520MC67</accession>
<dbReference type="PANTHER" id="PTHR46018:SF2">
    <property type="entry name" value="ZINC PHOSPHODIESTERASE ELAC PROTEIN 1"/>
    <property type="match status" value="1"/>
</dbReference>
<name>A0A520MC67_9GAMM</name>
<keyword evidence="1 3" id="KW-0378">Hydrolase</keyword>
<dbReference type="Pfam" id="PF00753">
    <property type="entry name" value="Lactamase_B"/>
    <property type="match status" value="1"/>
</dbReference>
<feature type="domain" description="Metallo-beta-lactamase" evidence="2">
    <location>
        <begin position="70"/>
        <end position="291"/>
    </location>
</feature>
<dbReference type="CDD" id="cd07719">
    <property type="entry name" value="arylsulfatase_AtsA-like_MBL-fold"/>
    <property type="match status" value="1"/>
</dbReference>
<comment type="caution">
    <text evidence="3">The sequence shown here is derived from an EMBL/GenBank/DDBJ whole genome shotgun (WGS) entry which is preliminary data.</text>
</comment>
<protein>
    <submittedName>
        <fullName evidence="3">MBL fold metallo-hydrolase</fullName>
    </submittedName>
</protein>
<proteinExistence type="predicted"/>
<evidence type="ECO:0000259" key="2">
    <source>
        <dbReference type="SMART" id="SM00849"/>
    </source>
</evidence>
<evidence type="ECO:0000313" key="4">
    <source>
        <dbReference type="Proteomes" id="UP000318359"/>
    </source>
</evidence>